<dbReference type="EMBL" id="CP157355">
    <property type="protein sequence ID" value="XBM02034.1"/>
    <property type="molecule type" value="Genomic_DNA"/>
</dbReference>
<evidence type="ECO:0000313" key="2">
    <source>
        <dbReference type="EMBL" id="XBM02034.1"/>
    </source>
</evidence>
<evidence type="ECO:0000256" key="1">
    <source>
        <dbReference type="SAM" id="SignalP"/>
    </source>
</evidence>
<accession>A0AAU7FDS8</accession>
<reference evidence="2" key="1">
    <citation type="submission" date="2024-05" db="EMBL/GenBank/DDBJ databases">
        <authorList>
            <person name="Yang L."/>
            <person name="Pan L."/>
        </authorList>
    </citation>
    <scope>NUCLEOTIDE SEQUENCE</scope>
    <source>
        <strain evidence="2">FCG-7</strain>
    </source>
</reference>
<name>A0AAU7FDS8_9NEIS</name>
<dbReference type="AlphaFoldDB" id="A0AAU7FDS8"/>
<dbReference type="KEGG" id="cmav:ABHF33_07130"/>
<sequence>MQKINLWIGAIAVMLAASSFADTGLPFVGTRYFNFMGGTGTEQAITIKADGATVIKSIGKFGESVIYKGKYKNPLNLKDGSGYEIKGEMITSLSHGKPEKGCDLMYEDAPCSTKMYMPKQ</sequence>
<gene>
    <name evidence="2" type="ORF">ABHF33_07130</name>
</gene>
<evidence type="ECO:0008006" key="3">
    <source>
        <dbReference type="Google" id="ProtNLM"/>
    </source>
</evidence>
<dbReference type="RefSeq" id="WP_348946302.1">
    <property type="nucleotide sequence ID" value="NZ_CP157355.1"/>
</dbReference>
<feature type="signal peptide" evidence="1">
    <location>
        <begin position="1"/>
        <end position="21"/>
    </location>
</feature>
<keyword evidence="1" id="KW-0732">Signal</keyword>
<feature type="chain" id="PRO_5043750344" description="DUF5666 domain-containing protein" evidence="1">
    <location>
        <begin position="22"/>
        <end position="120"/>
    </location>
</feature>
<organism evidence="2">
    <name type="scientific">Chitinibacter mangrovi</name>
    <dbReference type="NCBI Taxonomy" id="3153927"/>
    <lineage>
        <taxon>Bacteria</taxon>
        <taxon>Pseudomonadati</taxon>
        <taxon>Pseudomonadota</taxon>
        <taxon>Betaproteobacteria</taxon>
        <taxon>Neisseriales</taxon>
        <taxon>Chitinibacteraceae</taxon>
        <taxon>Chitinibacter</taxon>
    </lineage>
</organism>
<proteinExistence type="predicted"/>
<protein>
    <recommendedName>
        <fullName evidence="3">DUF5666 domain-containing protein</fullName>
    </recommendedName>
</protein>